<reference evidence="3 4" key="3">
    <citation type="journal article" date="2019" name="Int. J. Syst. Evol. Microbiol.">
        <title>Anaerobacillus isosaccharinicus sp. nov., an alkaliphilic bacterium which degrades isosaccharinic acid.</title>
        <authorList>
            <person name="Bassil N.M."/>
            <person name="Lloyd J.R."/>
        </authorList>
    </citation>
    <scope>NUCLEOTIDE SEQUENCE [LARGE SCALE GENOMIC DNA]</scope>
    <source>
        <strain evidence="3 4">NB2006</strain>
    </source>
</reference>
<dbReference type="InterPro" id="IPR027275">
    <property type="entry name" value="PRC-brl_dom"/>
</dbReference>
<proteinExistence type="predicted"/>
<evidence type="ECO:0000313" key="3">
    <source>
        <dbReference type="EMBL" id="QOY35656.1"/>
    </source>
</evidence>
<dbReference type="GO" id="GO:0019684">
    <property type="term" value="P:photosynthesis, light reaction"/>
    <property type="evidence" value="ECO:0007669"/>
    <property type="project" value="InterPro"/>
</dbReference>
<accession>A0A1S2KWL9</accession>
<dbReference type="RefSeq" id="WP_071319273.1">
    <property type="nucleotide sequence ID" value="NZ_CP063356.2"/>
</dbReference>
<dbReference type="InterPro" id="IPR014747">
    <property type="entry name" value="Bac_photo_RC_H_C"/>
</dbReference>
<evidence type="ECO:0000313" key="2">
    <source>
        <dbReference type="EMBL" id="OIJ04520.1"/>
    </source>
</evidence>
<name>A0A1S2KWL9_9BACI</name>
<protein>
    <submittedName>
        <fullName evidence="3">PRC-barrel domain-containing protein</fullName>
    </submittedName>
</protein>
<dbReference type="OrthoDB" id="9793882at2"/>
<reference evidence="2 4" key="1">
    <citation type="submission" date="2016-10" db="EMBL/GenBank/DDBJ databases">
        <title>Draft genome sequences of four alkaliphilic bacteria belonging to the Anaerobacillus genus.</title>
        <authorList>
            <person name="Bassil N.M."/>
            <person name="Lloyd J.R."/>
        </authorList>
    </citation>
    <scope>NUCLEOTIDE SEQUENCE [LARGE SCALE GENOMIC DNA]</scope>
    <source>
        <strain evidence="2 4">NB2006</strain>
    </source>
</reference>
<dbReference type="InterPro" id="IPR011033">
    <property type="entry name" value="PRC_barrel-like_sf"/>
</dbReference>
<dbReference type="KEGG" id="aia:AWH56_023815"/>
<dbReference type="Gene3D" id="3.90.50.10">
    <property type="entry name" value="Photosynthetic Reaction Center, subunit H, domain 2"/>
    <property type="match status" value="2"/>
</dbReference>
<sequence>MLHNIKELKKFDITAIDGPIGTVHDFILDEKHWTVRYLVVDTMKWLPGRKVLISPMSISEFDLVNGNIQLSLTKEKIKDSPPIESKLPTREYEANLVHYYGLRPYWSDHSFWKEYTPSSELTKPNSEFETLDDYDGKSTLRSFTEISGYTIEAIDGYIGHVENFVICDETWQVRYLVVDTRNWWVGKHVLIAPQWITYVSWPEKIMRVELKKDTIEKGPEYVPEQVITRDFEDEIYTKYDKPKFWL</sequence>
<dbReference type="Proteomes" id="UP000180175">
    <property type="component" value="Chromosome"/>
</dbReference>
<gene>
    <name evidence="3" type="ORF">AWH56_023815</name>
    <name evidence="2" type="ORF">AWH56_23070</name>
</gene>
<dbReference type="AlphaFoldDB" id="A0A1S2KWL9"/>
<reference evidence="3" key="4">
    <citation type="submission" date="2020-10" db="EMBL/GenBank/DDBJ databases">
        <authorList>
            <person name="Bassil N.M."/>
            <person name="Lloyd J.R."/>
        </authorList>
    </citation>
    <scope>NUCLEOTIDE SEQUENCE</scope>
    <source>
        <strain evidence="3">NB2006</strain>
    </source>
</reference>
<dbReference type="SUPFAM" id="SSF50346">
    <property type="entry name" value="PRC-barrel domain"/>
    <property type="match status" value="2"/>
</dbReference>
<feature type="domain" description="PRC-barrel" evidence="1">
    <location>
        <begin position="6"/>
        <end position="75"/>
    </location>
</feature>
<organism evidence="2 4">
    <name type="scientific">Anaerobacillus isosaccharinicus</name>
    <dbReference type="NCBI Taxonomy" id="1532552"/>
    <lineage>
        <taxon>Bacteria</taxon>
        <taxon>Bacillati</taxon>
        <taxon>Bacillota</taxon>
        <taxon>Bacilli</taxon>
        <taxon>Bacillales</taxon>
        <taxon>Bacillaceae</taxon>
        <taxon>Anaerobacillus</taxon>
    </lineage>
</organism>
<evidence type="ECO:0000313" key="4">
    <source>
        <dbReference type="Proteomes" id="UP000180175"/>
    </source>
</evidence>
<dbReference type="EMBL" id="LQXD01000199">
    <property type="protein sequence ID" value="OIJ04520.1"/>
    <property type="molecule type" value="Genomic_DNA"/>
</dbReference>
<dbReference type="EMBL" id="CP063356">
    <property type="protein sequence ID" value="QOY35656.1"/>
    <property type="molecule type" value="Genomic_DNA"/>
</dbReference>
<evidence type="ECO:0000259" key="1">
    <source>
        <dbReference type="Pfam" id="PF05239"/>
    </source>
</evidence>
<dbReference type="GO" id="GO:0030077">
    <property type="term" value="C:plasma membrane light-harvesting complex"/>
    <property type="evidence" value="ECO:0007669"/>
    <property type="project" value="InterPro"/>
</dbReference>
<reference evidence="3 4" key="2">
    <citation type="journal article" date="2017" name="Genome Announc.">
        <title>Draft Genome Sequences of Four Alkaliphilic Bacteria Belonging to the Anaerobacillus Genus.</title>
        <authorList>
            <person name="Bassil N.M."/>
            <person name="Lloyd J.R."/>
        </authorList>
    </citation>
    <scope>NUCLEOTIDE SEQUENCE [LARGE SCALE GENOMIC DNA]</scope>
    <source>
        <strain evidence="3 4">NB2006</strain>
    </source>
</reference>
<keyword evidence="4" id="KW-1185">Reference proteome</keyword>
<dbReference type="Pfam" id="PF05239">
    <property type="entry name" value="PRC"/>
    <property type="match status" value="1"/>
</dbReference>